<dbReference type="Pfam" id="PF07495">
    <property type="entry name" value="Y_Y_Y"/>
    <property type="match status" value="1"/>
</dbReference>
<name>A0ABW0L5I7_9BURK</name>
<keyword evidence="1" id="KW-0808">Transferase</keyword>
<feature type="domain" description="Two component regulator three Y" evidence="5">
    <location>
        <begin position="352"/>
        <end position="412"/>
    </location>
</feature>
<keyword evidence="3" id="KW-0902">Two-component regulatory system</keyword>
<reference evidence="8" key="1">
    <citation type="journal article" date="2019" name="Int. J. Syst. Evol. Microbiol.">
        <title>The Global Catalogue of Microorganisms (GCM) 10K type strain sequencing project: providing services to taxonomists for standard genome sequencing and annotation.</title>
        <authorList>
            <consortium name="The Broad Institute Genomics Platform"/>
            <consortium name="The Broad Institute Genome Sequencing Center for Infectious Disease"/>
            <person name="Wu L."/>
            <person name="Ma J."/>
        </authorList>
    </citation>
    <scope>NUCLEOTIDE SEQUENCE [LARGE SCALE GENOMIC DNA]</scope>
    <source>
        <strain evidence="8">KACC 12649</strain>
    </source>
</reference>
<evidence type="ECO:0000259" key="6">
    <source>
        <dbReference type="Pfam" id="PF07730"/>
    </source>
</evidence>
<keyword evidence="4" id="KW-1133">Transmembrane helix</keyword>
<dbReference type="PANTHER" id="PTHR24421:SF62">
    <property type="entry name" value="SENSORY TRANSDUCTION HISTIDINE KINASE"/>
    <property type="match status" value="1"/>
</dbReference>
<sequence length="582" mass="63309">MRALSLPSFVGEARPLAASAAGELWIDHMYLNHADAPPQAFSPASTLGTMTTVVYRSTQGEVWRADYDGLWRVQGLVSSRVPMPAPFASKRGPRIFSLAKDDSGGLWASFGPSGIWRLQDGIWTPHGSVAQLRDFAAISIVAGPDGTLWFASPLKKLAVLRDGIVRHFDASDGLTIGGVLHVSPVGKGAYLGGEGGMAYFDGERILPFLGEGGQQFSGATGIGIATNGDLWAYTARGLVWVTAAELARSRAKPGYQPRFRRFDENDGLQSGAAGMMPIPSMVQSASGELFLSTSGNVFRFDPARLATNRLEPPVHVTTVNADGKQHRPVSGLTLAPRPETVRIDYTALSMALPQQVRFRYQLEGIDQQWQNADTRRAAFYTQLAPGNYTFRVTAANEDGLWNQKGARIDFVIPPPTQTLWFKLLCAAAVGVAAWLLYRVRVRAALKRHTFALEARMAERERIARDLHDTLLQSVQGLILSFKRVANRTADPSTKLLMDQALTLAVDVLVEGRNKVGGLREGVDAGDLVTALNCTDTSCPSSTVRASCWRVMAARACCERLCLKRCWGLAGRLSITPSPTRKR</sequence>
<evidence type="ECO:0000313" key="7">
    <source>
        <dbReference type="EMBL" id="MFC5460027.1"/>
    </source>
</evidence>
<evidence type="ECO:0000313" key="8">
    <source>
        <dbReference type="Proteomes" id="UP001596050"/>
    </source>
</evidence>
<dbReference type="Gene3D" id="2.60.40.10">
    <property type="entry name" value="Immunoglobulins"/>
    <property type="match status" value="1"/>
</dbReference>
<evidence type="ECO:0000256" key="4">
    <source>
        <dbReference type="SAM" id="Phobius"/>
    </source>
</evidence>
<keyword evidence="8" id="KW-1185">Reference proteome</keyword>
<proteinExistence type="predicted"/>
<dbReference type="RefSeq" id="WP_379782457.1">
    <property type="nucleotide sequence ID" value="NZ_JBHSMU010000009.1"/>
</dbReference>
<evidence type="ECO:0000256" key="3">
    <source>
        <dbReference type="ARBA" id="ARBA00023012"/>
    </source>
</evidence>
<dbReference type="EMBL" id="JBHSMU010000009">
    <property type="protein sequence ID" value="MFC5460027.1"/>
    <property type="molecule type" value="Genomic_DNA"/>
</dbReference>
<dbReference type="InterPro" id="IPR050482">
    <property type="entry name" value="Sensor_HK_TwoCompSys"/>
</dbReference>
<dbReference type="Proteomes" id="UP001596050">
    <property type="component" value="Unassembled WGS sequence"/>
</dbReference>
<dbReference type="InterPro" id="IPR013783">
    <property type="entry name" value="Ig-like_fold"/>
</dbReference>
<keyword evidence="4" id="KW-0812">Transmembrane</keyword>
<dbReference type="Gene3D" id="2.130.10.10">
    <property type="entry name" value="YVTN repeat-like/Quinoprotein amine dehydrogenase"/>
    <property type="match status" value="1"/>
</dbReference>
<gene>
    <name evidence="7" type="ORF">ACFPN5_09415</name>
</gene>
<organism evidence="7 8">
    <name type="scientific">Massilia niabensis</name>
    <dbReference type="NCBI Taxonomy" id="544910"/>
    <lineage>
        <taxon>Bacteria</taxon>
        <taxon>Pseudomonadati</taxon>
        <taxon>Pseudomonadota</taxon>
        <taxon>Betaproteobacteria</taxon>
        <taxon>Burkholderiales</taxon>
        <taxon>Oxalobacteraceae</taxon>
        <taxon>Telluria group</taxon>
        <taxon>Massilia</taxon>
    </lineage>
</organism>
<dbReference type="Pfam" id="PF07730">
    <property type="entry name" value="HisKA_3"/>
    <property type="match status" value="1"/>
</dbReference>
<keyword evidence="2" id="KW-0418">Kinase</keyword>
<dbReference type="InterPro" id="IPR015943">
    <property type="entry name" value="WD40/YVTN_repeat-like_dom_sf"/>
</dbReference>
<dbReference type="InterPro" id="IPR011712">
    <property type="entry name" value="Sig_transdc_His_kin_sub3_dim/P"/>
</dbReference>
<protein>
    <submittedName>
        <fullName evidence="7">Triple tyrosine motif-containing protein</fullName>
    </submittedName>
</protein>
<feature type="transmembrane region" description="Helical" evidence="4">
    <location>
        <begin position="419"/>
        <end position="437"/>
    </location>
</feature>
<dbReference type="PANTHER" id="PTHR24421">
    <property type="entry name" value="NITRATE/NITRITE SENSOR PROTEIN NARX-RELATED"/>
    <property type="match status" value="1"/>
</dbReference>
<accession>A0ABW0L5I7</accession>
<keyword evidence="4" id="KW-0472">Membrane</keyword>
<dbReference type="InterPro" id="IPR011123">
    <property type="entry name" value="Y_Y_Y"/>
</dbReference>
<dbReference type="SUPFAM" id="SSF63829">
    <property type="entry name" value="Calcium-dependent phosphotriesterase"/>
    <property type="match status" value="1"/>
</dbReference>
<evidence type="ECO:0000256" key="1">
    <source>
        <dbReference type="ARBA" id="ARBA00022679"/>
    </source>
</evidence>
<feature type="domain" description="Signal transduction histidine kinase subgroup 3 dimerisation and phosphoacceptor" evidence="6">
    <location>
        <begin position="458"/>
        <end position="521"/>
    </location>
</feature>
<evidence type="ECO:0000259" key="5">
    <source>
        <dbReference type="Pfam" id="PF07495"/>
    </source>
</evidence>
<dbReference type="Gene3D" id="1.20.5.1930">
    <property type="match status" value="1"/>
</dbReference>
<comment type="caution">
    <text evidence="7">The sequence shown here is derived from an EMBL/GenBank/DDBJ whole genome shotgun (WGS) entry which is preliminary data.</text>
</comment>
<evidence type="ECO:0000256" key="2">
    <source>
        <dbReference type="ARBA" id="ARBA00022777"/>
    </source>
</evidence>